<accession>A0AA35SUJ3</accession>
<dbReference type="Proteomes" id="UP001174909">
    <property type="component" value="Unassembled WGS sequence"/>
</dbReference>
<proteinExistence type="predicted"/>
<organism evidence="1 2">
    <name type="scientific">Geodia barretti</name>
    <name type="common">Barrett's horny sponge</name>
    <dbReference type="NCBI Taxonomy" id="519541"/>
    <lineage>
        <taxon>Eukaryota</taxon>
        <taxon>Metazoa</taxon>
        <taxon>Porifera</taxon>
        <taxon>Demospongiae</taxon>
        <taxon>Heteroscleromorpha</taxon>
        <taxon>Tetractinellida</taxon>
        <taxon>Astrophorina</taxon>
        <taxon>Geodiidae</taxon>
        <taxon>Geodia</taxon>
    </lineage>
</organism>
<dbReference type="AlphaFoldDB" id="A0AA35SUJ3"/>
<keyword evidence="2" id="KW-1185">Reference proteome</keyword>
<evidence type="ECO:0000313" key="1">
    <source>
        <dbReference type="EMBL" id="CAI8036420.1"/>
    </source>
</evidence>
<name>A0AA35SUJ3_GEOBA</name>
<sequence>FKAKGRGIRSTSTFKQGCPFYISLRVNVDGNALEVKSVCQEHNHEVSMASYSCCSAALRL</sequence>
<gene>
    <name evidence="1" type="ORF">GBAR_LOCUS20403</name>
</gene>
<comment type="caution">
    <text evidence="1">The sequence shown here is derived from an EMBL/GenBank/DDBJ whole genome shotgun (WGS) entry which is preliminary data.</text>
</comment>
<feature type="non-terminal residue" evidence="1">
    <location>
        <position position="1"/>
    </location>
</feature>
<protein>
    <submittedName>
        <fullName evidence="1">Uncharacterized protein</fullName>
    </submittedName>
</protein>
<evidence type="ECO:0000313" key="2">
    <source>
        <dbReference type="Proteomes" id="UP001174909"/>
    </source>
</evidence>
<dbReference type="EMBL" id="CASHTH010002869">
    <property type="protein sequence ID" value="CAI8036420.1"/>
    <property type="molecule type" value="Genomic_DNA"/>
</dbReference>
<reference evidence="1" key="1">
    <citation type="submission" date="2023-03" db="EMBL/GenBank/DDBJ databases">
        <authorList>
            <person name="Steffen K."/>
            <person name="Cardenas P."/>
        </authorList>
    </citation>
    <scope>NUCLEOTIDE SEQUENCE</scope>
</reference>